<protein>
    <submittedName>
        <fullName evidence="1">Uncharacterized protein</fullName>
    </submittedName>
</protein>
<evidence type="ECO:0000313" key="1">
    <source>
        <dbReference type="EMBL" id="SPD87014.1"/>
    </source>
</evidence>
<organism evidence="1 2">
    <name type="scientific">Micropruina glycogenica</name>
    <dbReference type="NCBI Taxonomy" id="75385"/>
    <lineage>
        <taxon>Bacteria</taxon>
        <taxon>Bacillati</taxon>
        <taxon>Actinomycetota</taxon>
        <taxon>Actinomycetes</taxon>
        <taxon>Propionibacteriales</taxon>
        <taxon>Nocardioidaceae</taxon>
        <taxon>Micropruina</taxon>
    </lineage>
</organism>
<name>A0A2N9JFX2_9ACTN</name>
<evidence type="ECO:0000313" key="2">
    <source>
        <dbReference type="Proteomes" id="UP000238164"/>
    </source>
</evidence>
<dbReference type="RefSeq" id="WP_105185845.1">
    <property type="nucleotide sequence ID" value="NZ_BAAAGO010000032.1"/>
</dbReference>
<accession>A0A2N9JFX2</accession>
<reference evidence="1 2" key="1">
    <citation type="submission" date="2018-02" db="EMBL/GenBank/DDBJ databases">
        <authorList>
            <person name="Cohen D.B."/>
            <person name="Kent A.D."/>
        </authorList>
    </citation>
    <scope>NUCLEOTIDE SEQUENCE [LARGE SCALE GENOMIC DNA]</scope>
    <source>
        <strain evidence="1">1</strain>
    </source>
</reference>
<dbReference type="AlphaFoldDB" id="A0A2N9JFX2"/>
<proteinExistence type="predicted"/>
<dbReference type="KEGG" id="mgg:MPLG2_1984"/>
<keyword evidence="2" id="KW-1185">Reference proteome</keyword>
<dbReference type="EMBL" id="LT985188">
    <property type="protein sequence ID" value="SPD87014.1"/>
    <property type="molecule type" value="Genomic_DNA"/>
</dbReference>
<gene>
    <name evidence="1" type="ORF">MPLG2_1984</name>
</gene>
<sequence length="134" mass="14174">MIELRRAVHLADLLTRLRATTTARGRTALETAIRDRSRLVGNAGRLLQPVRSSELDAALHSAGDAALAVWFARRGRLADLGEVRSAAERMAFATHRLSAPGGGAGSGAGEPAVRTPGVHLLRCRLSGSAVRHPL</sequence>
<dbReference type="Proteomes" id="UP000238164">
    <property type="component" value="Chromosome 1"/>
</dbReference>